<dbReference type="OrthoDB" id="9815354at2"/>
<accession>A0A9X5E6T6</accession>
<evidence type="ECO:0000313" key="2">
    <source>
        <dbReference type="Proteomes" id="UP000031532"/>
    </source>
</evidence>
<organism evidence="1 2">
    <name type="scientific">Scytonema millei VB511283</name>
    <dbReference type="NCBI Taxonomy" id="1245923"/>
    <lineage>
        <taxon>Bacteria</taxon>
        <taxon>Bacillati</taxon>
        <taxon>Cyanobacteriota</taxon>
        <taxon>Cyanophyceae</taxon>
        <taxon>Nostocales</taxon>
        <taxon>Scytonemataceae</taxon>
        <taxon>Scytonema</taxon>
    </lineage>
</organism>
<gene>
    <name evidence="1" type="ORF">QH73_0015080</name>
</gene>
<evidence type="ECO:0000313" key="1">
    <source>
        <dbReference type="EMBL" id="NHC35961.1"/>
    </source>
</evidence>
<protein>
    <submittedName>
        <fullName evidence="1">Uncharacterized protein</fullName>
    </submittedName>
</protein>
<sequence length="93" mass="10585">MAAFSLTQSRSALGAFYRRLRSRLGAPKAITATAHKIARLFYRMWTTGGQYADPGMDYYEQRYHEQVLNHLRNKARSLGFDLVAQPTAKECVS</sequence>
<comment type="caution">
    <text evidence="1">The sequence shown here is derived from an EMBL/GenBank/DDBJ whole genome shotgun (WGS) entry which is preliminary data.</text>
</comment>
<dbReference type="RefSeq" id="WP_063777391.1">
    <property type="nucleotide sequence ID" value="NZ_JTJC03000004.1"/>
</dbReference>
<proteinExistence type="predicted"/>
<reference evidence="1 2" key="1">
    <citation type="journal article" date="2015" name="Genome Announc.">
        <title>Draft Genome Sequence of the Terrestrial Cyanobacterium Scytonema millei VB511283, Isolated from Eastern India.</title>
        <authorList>
            <person name="Sen D."/>
            <person name="Chandrababunaidu M.M."/>
            <person name="Singh D."/>
            <person name="Sanghi N."/>
            <person name="Ghorai A."/>
            <person name="Mishra G.P."/>
            <person name="Madduluri M."/>
            <person name="Adhikary S.P."/>
            <person name="Tripathy S."/>
        </authorList>
    </citation>
    <scope>NUCLEOTIDE SEQUENCE [LARGE SCALE GENOMIC DNA]</scope>
    <source>
        <strain evidence="1 2">VB511283</strain>
    </source>
</reference>
<dbReference type="AlphaFoldDB" id="A0A9X5E6T6"/>
<name>A0A9X5E6T6_9CYAN</name>
<dbReference type="EMBL" id="JTJC03000004">
    <property type="protein sequence ID" value="NHC35961.1"/>
    <property type="molecule type" value="Genomic_DNA"/>
</dbReference>
<dbReference type="Proteomes" id="UP000031532">
    <property type="component" value="Unassembled WGS sequence"/>
</dbReference>
<keyword evidence="2" id="KW-1185">Reference proteome</keyword>